<dbReference type="CDD" id="cd11386">
    <property type="entry name" value="MCP_signal"/>
    <property type="match status" value="1"/>
</dbReference>
<sequence length="491" mass="54719">MDFRVEEIHKRNVLLVKILWIALIFSLVVVWMTESAAFTTLLVGGVMSGVLLHMLTWKRIGTVYIPYLFVIVLTLLNVALFMSVLNLRMFLMIYFILALVSLYHDYRPLLFMGVAGLAFINGLLPVHHDVIMAQFDLTTLAVINLLWVLTAGALIVQSRIGQNMQARVEEMRQEAVASKEEIERVLDKVRQSVSILSQETARLNTSAHQTGQISQEVTTAFQEIAQGVESQAASVADISDSMQNVHQNVESVSQSTEEMRNLSAHTTDTTRQGKERMHHLSKDVSHLLHVMNQTVESMEHLRDKNSKISEILTKITEIAEQTNLLALNAAIEAARAGEHGRGFAVVADEVRKLAELSQQSTTEIEIILQDVKQQTEQVAEHVHQGQSAVKNSQHVAQSVEELFSSIGTNAADVMAQAREVEARVEQLRKASEQVMNEMANVSSITQETSASIEEVLASIETQNDRIKEIADSIKELEGLTQRLNELAHQTG</sequence>
<feature type="coiled-coil region" evidence="3">
    <location>
        <begin position="161"/>
        <end position="199"/>
    </location>
</feature>
<reference evidence="7 9" key="2">
    <citation type="journal article" date="2020" name="Extremophiles">
        <title>Genomic analysis of Caldalkalibacillus thermarum TA2.A1 reveals aerobic alkaliphilic metabolism and evolutionary hallmarks linking alkaliphilic bacteria and plant life.</title>
        <authorList>
            <person name="de Jong S.I."/>
            <person name="van den Broek M.A."/>
            <person name="Merkel A.Y."/>
            <person name="de la Torre Cortes P."/>
            <person name="Kalamorz F."/>
            <person name="Cook G.M."/>
            <person name="van Loosdrecht M.C.M."/>
            <person name="McMillan D.G.G."/>
        </authorList>
    </citation>
    <scope>NUCLEOTIDE SEQUENCE [LARGE SCALE GENOMIC DNA]</scope>
    <source>
        <strain evidence="7 9">TA2.A1</strain>
    </source>
</reference>
<dbReference type="Proteomes" id="UP000010716">
    <property type="component" value="Unassembled WGS sequence"/>
</dbReference>
<evidence type="ECO:0000256" key="1">
    <source>
        <dbReference type="ARBA" id="ARBA00023224"/>
    </source>
</evidence>
<evidence type="ECO:0000256" key="4">
    <source>
        <dbReference type="SAM" id="Phobius"/>
    </source>
</evidence>
<feature type="transmembrane region" description="Helical" evidence="4">
    <location>
        <begin position="12"/>
        <end position="31"/>
    </location>
</feature>
<gene>
    <name evidence="6" type="ORF">CathTA2_1925</name>
    <name evidence="7" type="ORF">HUR95_05830</name>
</gene>
<feature type="transmembrane region" description="Helical" evidence="4">
    <location>
        <begin position="109"/>
        <end position="126"/>
    </location>
</feature>
<dbReference type="EMBL" id="CP082237">
    <property type="protein sequence ID" value="QZT34787.1"/>
    <property type="molecule type" value="Genomic_DNA"/>
</dbReference>
<dbReference type="SUPFAM" id="SSF58104">
    <property type="entry name" value="Methyl-accepting chemotaxis protein (MCP) signaling domain"/>
    <property type="match status" value="1"/>
</dbReference>
<keyword evidence="4" id="KW-0812">Transmembrane</keyword>
<feature type="transmembrane region" description="Helical" evidence="4">
    <location>
        <begin position="67"/>
        <end position="97"/>
    </location>
</feature>
<keyword evidence="3" id="KW-0175">Coiled coil</keyword>
<dbReference type="PANTHER" id="PTHR32089:SF112">
    <property type="entry name" value="LYSOZYME-LIKE PROTEIN-RELATED"/>
    <property type="match status" value="1"/>
</dbReference>
<dbReference type="AlphaFoldDB" id="F5L7X5"/>
<evidence type="ECO:0000313" key="7">
    <source>
        <dbReference type="EMBL" id="QZT34787.1"/>
    </source>
</evidence>
<dbReference type="Proteomes" id="UP000825179">
    <property type="component" value="Chromosome"/>
</dbReference>
<dbReference type="GO" id="GO:0016020">
    <property type="term" value="C:membrane"/>
    <property type="evidence" value="ECO:0007669"/>
    <property type="project" value="InterPro"/>
</dbReference>
<evidence type="ECO:0000313" key="6">
    <source>
        <dbReference type="EMBL" id="EGL82563.1"/>
    </source>
</evidence>
<keyword evidence="9" id="KW-1185">Reference proteome</keyword>
<dbReference type="EMBL" id="AFCE01000145">
    <property type="protein sequence ID" value="EGL82563.1"/>
    <property type="molecule type" value="Genomic_DNA"/>
</dbReference>
<evidence type="ECO:0000313" key="9">
    <source>
        <dbReference type="Proteomes" id="UP000825179"/>
    </source>
</evidence>
<feature type="coiled-coil region" evidence="3">
    <location>
        <begin position="410"/>
        <end position="489"/>
    </location>
</feature>
<evidence type="ECO:0000256" key="2">
    <source>
        <dbReference type="PROSITE-ProRule" id="PRU00284"/>
    </source>
</evidence>
<name>F5L7X5_CALTT</name>
<feature type="transmembrane region" description="Helical" evidence="4">
    <location>
        <begin position="138"/>
        <end position="156"/>
    </location>
</feature>
<dbReference type="InterPro" id="IPR004089">
    <property type="entry name" value="MCPsignal_dom"/>
</dbReference>
<keyword evidence="1 2" id="KW-0807">Transducer</keyword>
<keyword evidence="4" id="KW-1133">Transmembrane helix</keyword>
<organism evidence="6 8">
    <name type="scientific">Caldalkalibacillus thermarum (strain TA2.A1)</name>
    <dbReference type="NCBI Taxonomy" id="986075"/>
    <lineage>
        <taxon>Bacteria</taxon>
        <taxon>Bacillati</taxon>
        <taxon>Bacillota</taxon>
        <taxon>Bacilli</taxon>
        <taxon>Bacillales</taxon>
        <taxon>Bacillaceae</taxon>
        <taxon>Caldalkalibacillus</taxon>
    </lineage>
</organism>
<dbReference type="eggNOG" id="COG0840">
    <property type="taxonomic scope" value="Bacteria"/>
</dbReference>
<dbReference type="PROSITE" id="PS50111">
    <property type="entry name" value="CHEMOTAXIS_TRANSDUC_2"/>
    <property type="match status" value="1"/>
</dbReference>
<dbReference type="KEGG" id="cthu:HUR95_05830"/>
<keyword evidence="4" id="KW-0472">Membrane</keyword>
<reference evidence="6 8" key="1">
    <citation type="journal article" date="2011" name="J. Bacteriol.">
        <title>Draft genome sequence of the thermoalkaliphilic Caldalkalibacillus thermarum strain TA2.A1.</title>
        <authorList>
            <person name="Kalamorz F."/>
            <person name="Keis S."/>
            <person name="McMillan D.G."/>
            <person name="Olsson K."/>
            <person name="Stanton J.A."/>
            <person name="Stockwell P."/>
            <person name="Black M.A."/>
            <person name="Klingeman D.M."/>
            <person name="Land M.L."/>
            <person name="Han C.S."/>
            <person name="Martin S.L."/>
            <person name="Becher S.A."/>
            <person name="Peddie C.J."/>
            <person name="Morgan H.W."/>
            <person name="Matthies D."/>
            <person name="Preiss L."/>
            <person name="Meier T."/>
            <person name="Brown S.D."/>
            <person name="Cook G.M."/>
        </authorList>
    </citation>
    <scope>NUCLEOTIDE SEQUENCE [LARGE SCALE GENOMIC DNA]</scope>
    <source>
        <strain evidence="6 8">TA2.A1</strain>
    </source>
</reference>
<dbReference type="SMART" id="SM00283">
    <property type="entry name" value="MA"/>
    <property type="match status" value="1"/>
</dbReference>
<protein>
    <submittedName>
        <fullName evidence="6">Methyl-accepting chemotaxis sensory transducer</fullName>
    </submittedName>
</protein>
<evidence type="ECO:0000313" key="8">
    <source>
        <dbReference type="Proteomes" id="UP000010716"/>
    </source>
</evidence>
<feature type="domain" description="Methyl-accepting transducer" evidence="5">
    <location>
        <begin position="206"/>
        <end position="442"/>
    </location>
</feature>
<dbReference type="GO" id="GO:0007165">
    <property type="term" value="P:signal transduction"/>
    <property type="evidence" value="ECO:0007669"/>
    <property type="project" value="UniProtKB-KW"/>
</dbReference>
<evidence type="ECO:0000259" key="5">
    <source>
        <dbReference type="PROSITE" id="PS50111"/>
    </source>
</evidence>
<dbReference type="OrthoDB" id="2166737at2"/>
<dbReference type="RefSeq" id="WP_007505095.1">
    <property type="nucleotide sequence ID" value="NZ_AFCE01000145.1"/>
</dbReference>
<dbReference type="Pfam" id="PF00015">
    <property type="entry name" value="MCPsignal"/>
    <property type="match status" value="1"/>
</dbReference>
<dbReference type="Gene3D" id="1.10.287.950">
    <property type="entry name" value="Methyl-accepting chemotaxis protein"/>
    <property type="match status" value="1"/>
</dbReference>
<reference evidence="7" key="3">
    <citation type="submission" date="2021-08" db="EMBL/GenBank/DDBJ databases">
        <authorList>
            <person name="de Jong S."/>
            <person name="van den Broek M."/>
            <person name="Merkel A."/>
            <person name="de la Torre Cortes P."/>
            <person name="Kalamorz F."/>
            <person name="Cook G."/>
            <person name="van Loosdrecht M."/>
            <person name="McMillan D."/>
        </authorList>
    </citation>
    <scope>NUCLEOTIDE SEQUENCE</scope>
    <source>
        <strain evidence="7">TA2.A1</strain>
    </source>
</reference>
<dbReference type="PANTHER" id="PTHR32089">
    <property type="entry name" value="METHYL-ACCEPTING CHEMOTAXIS PROTEIN MCPB"/>
    <property type="match status" value="1"/>
</dbReference>
<proteinExistence type="predicted"/>
<evidence type="ECO:0000256" key="3">
    <source>
        <dbReference type="SAM" id="Coils"/>
    </source>
</evidence>
<feature type="transmembrane region" description="Helical" evidence="4">
    <location>
        <begin position="37"/>
        <end position="55"/>
    </location>
</feature>
<accession>F5L7X5</accession>